<keyword evidence="9" id="KW-0472">Membrane</keyword>
<keyword evidence="12" id="KW-1185">Reference proteome</keyword>
<protein>
    <recommendedName>
        <fullName evidence="10">Ribosomal protein/NADH dehydrogenase domain-containing protein</fullName>
    </recommendedName>
</protein>
<dbReference type="OrthoDB" id="10250268at2759"/>
<dbReference type="Proteomes" id="UP000295252">
    <property type="component" value="Chromosome I"/>
</dbReference>
<dbReference type="Gramene" id="CDP09007">
    <property type="protein sequence ID" value="CDP09007"/>
    <property type="gene ID" value="GSCOC_T00028172001"/>
</dbReference>
<dbReference type="PIRSF" id="PIRSF005822">
    <property type="entry name" value="NDUA2"/>
    <property type="match status" value="1"/>
</dbReference>
<organism evidence="11 12">
    <name type="scientific">Coffea canephora</name>
    <name type="common">Robusta coffee</name>
    <dbReference type="NCBI Taxonomy" id="49390"/>
    <lineage>
        <taxon>Eukaryota</taxon>
        <taxon>Viridiplantae</taxon>
        <taxon>Streptophyta</taxon>
        <taxon>Embryophyta</taxon>
        <taxon>Tracheophyta</taxon>
        <taxon>Spermatophyta</taxon>
        <taxon>Magnoliopsida</taxon>
        <taxon>eudicotyledons</taxon>
        <taxon>Gunneridae</taxon>
        <taxon>Pentapetalae</taxon>
        <taxon>asterids</taxon>
        <taxon>lamiids</taxon>
        <taxon>Gentianales</taxon>
        <taxon>Rubiaceae</taxon>
        <taxon>Ixoroideae</taxon>
        <taxon>Gardenieae complex</taxon>
        <taxon>Bertiereae - Coffeeae clade</taxon>
        <taxon>Coffeeae</taxon>
        <taxon>Coffea</taxon>
    </lineage>
</organism>
<dbReference type="STRING" id="49390.A0A068UL15"/>
<dbReference type="InterPro" id="IPR036249">
    <property type="entry name" value="Thioredoxin-like_sf"/>
</dbReference>
<dbReference type="SUPFAM" id="SSF52833">
    <property type="entry name" value="Thioredoxin-like"/>
    <property type="match status" value="1"/>
</dbReference>
<evidence type="ECO:0000256" key="8">
    <source>
        <dbReference type="ARBA" id="ARBA00023128"/>
    </source>
</evidence>
<comment type="similarity">
    <text evidence="3">Belongs to the complex I NDUFA2 subunit family.</text>
</comment>
<dbReference type="FunFam" id="3.40.30.10:FF:000179">
    <property type="entry name" value="NADH-ubiquinone oxidoreductase 10.5 kDa subunit"/>
    <property type="match status" value="1"/>
</dbReference>
<dbReference type="Pfam" id="PF05047">
    <property type="entry name" value="L51_S25_CI-B8"/>
    <property type="match status" value="1"/>
</dbReference>
<evidence type="ECO:0000259" key="10">
    <source>
        <dbReference type="SMART" id="SM00916"/>
    </source>
</evidence>
<dbReference type="InterPro" id="IPR016464">
    <property type="entry name" value="NADH_Ub_cplx-1_asu_su-2"/>
</dbReference>
<dbReference type="InParanoid" id="A0A068UL15"/>
<evidence type="ECO:0000256" key="9">
    <source>
        <dbReference type="ARBA" id="ARBA00023136"/>
    </source>
</evidence>
<dbReference type="PhylomeDB" id="A0A068UL15"/>
<evidence type="ECO:0000256" key="3">
    <source>
        <dbReference type="ARBA" id="ARBA00008939"/>
    </source>
</evidence>
<evidence type="ECO:0000313" key="11">
    <source>
        <dbReference type="EMBL" id="CDP09007.1"/>
    </source>
</evidence>
<dbReference type="PANTHER" id="PTHR12878">
    <property type="entry name" value="NADH-UBIQUINONE OXIDOREDUCTASE B8 SUBUNIT"/>
    <property type="match status" value="1"/>
</dbReference>
<keyword evidence="4" id="KW-0813">Transport</keyword>
<evidence type="ECO:0000256" key="6">
    <source>
        <dbReference type="ARBA" id="ARBA00022792"/>
    </source>
</evidence>
<comment type="function">
    <text evidence="1">Accessory subunit of the mitochondrial membrane respiratory chain NADH dehydrogenase (Complex I), that is believed not to be involved in catalysis. Complex I functions in the transfer of electrons from NADH to the respiratory chain. The immediate electron acceptor for the enzyme is believed to be ubiquinone.</text>
</comment>
<dbReference type="SMART" id="SM00916">
    <property type="entry name" value="L51_S25_CI-B8"/>
    <property type="match status" value="1"/>
</dbReference>
<evidence type="ECO:0000256" key="2">
    <source>
        <dbReference type="ARBA" id="ARBA00004443"/>
    </source>
</evidence>
<dbReference type="AlphaFoldDB" id="A0A068UL15"/>
<proteinExistence type="inferred from homology"/>
<evidence type="ECO:0000256" key="5">
    <source>
        <dbReference type="ARBA" id="ARBA00022660"/>
    </source>
</evidence>
<feature type="domain" description="Ribosomal protein/NADH dehydrogenase" evidence="10">
    <location>
        <begin position="20"/>
        <end position="93"/>
    </location>
</feature>
<evidence type="ECO:0000256" key="1">
    <source>
        <dbReference type="ARBA" id="ARBA00003195"/>
    </source>
</evidence>
<keyword evidence="5" id="KW-0679">Respiratory chain</keyword>
<accession>A0A068UL15</accession>
<gene>
    <name evidence="11" type="ORF">GSCOC_T00028172001</name>
</gene>
<evidence type="ECO:0000256" key="7">
    <source>
        <dbReference type="ARBA" id="ARBA00022982"/>
    </source>
</evidence>
<dbReference type="InterPro" id="IPR007741">
    <property type="entry name" value="Ribosomal_mL43/mS25/NADH_DH"/>
</dbReference>
<sequence length="98" mass="11147">MAWRSNLSKNLKELRILFSPSAPASSSTRVFIERNYKDLKKLNPKLPILIREADNTEPQLWARFDFGVERGIRLDSMTEDQISKALEDLAKVGAALKS</sequence>
<dbReference type="OMA" id="FIEQQYV"/>
<dbReference type="PANTHER" id="PTHR12878:SF0">
    <property type="entry name" value="NADH DEHYDROGENASE [UBIQUINONE] 1 ALPHA SUBCOMPLEX SUBUNIT 2"/>
    <property type="match status" value="1"/>
</dbReference>
<comment type="subcellular location">
    <subcellularLocation>
        <location evidence="2">Mitochondrion inner membrane</location>
        <topology evidence="2">Peripheral membrane protein</topology>
        <orientation evidence="2">Matrix side</orientation>
    </subcellularLocation>
</comment>
<evidence type="ECO:0000256" key="4">
    <source>
        <dbReference type="ARBA" id="ARBA00022448"/>
    </source>
</evidence>
<name>A0A068UL15_COFCA</name>
<evidence type="ECO:0000313" key="12">
    <source>
        <dbReference type="Proteomes" id="UP000295252"/>
    </source>
</evidence>
<dbReference type="EMBL" id="HG739120">
    <property type="protein sequence ID" value="CDP09007.1"/>
    <property type="molecule type" value="Genomic_DNA"/>
</dbReference>
<keyword evidence="7" id="KW-0249">Electron transport</keyword>
<reference evidence="12" key="1">
    <citation type="journal article" date="2014" name="Science">
        <title>The coffee genome provides insight into the convergent evolution of caffeine biosynthesis.</title>
        <authorList>
            <person name="Denoeud F."/>
            <person name="Carretero-Paulet L."/>
            <person name="Dereeper A."/>
            <person name="Droc G."/>
            <person name="Guyot R."/>
            <person name="Pietrella M."/>
            <person name="Zheng C."/>
            <person name="Alberti A."/>
            <person name="Anthony F."/>
            <person name="Aprea G."/>
            <person name="Aury J.M."/>
            <person name="Bento P."/>
            <person name="Bernard M."/>
            <person name="Bocs S."/>
            <person name="Campa C."/>
            <person name="Cenci A."/>
            <person name="Combes M.C."/>
            <person name="Crouzillat D."/>
            <person name="Da Silva C."/>
            <person name="Daddiego L."/>
            <person name="De Bellis F."/>
            <person name="Dussert S."/>
            <person name="Garsmeur O."/>
            <person name="Gayraud T."/>
            <person name="Guignon V."/>
            <person name="Jahn K."/>
            <person name="Jamilloux V."/>
            <person name="Joet T."/>
            <person name="Labadie K."/>
            <person name="Lan T."/>
            <person name="Leclercq J."/>
            <person name="Lepelley M."/>
            <person name="Leroy T."/>
            <person name="Li L.T."/>
            <person name="Librado P."/>
            <person name="Lopez L."/>
            <person name="Munoz A."/>
            <person name="Noel B."/>
            <person name="Pallavicini A."/>
            <person name="Perrotta G."/>
            <person name="Poncet V."/>
            <person name="Pot D."/>
            <person name="Priyono X."/>
            <person name="Rigoreau M."/>
            <person name="Rouard M."/>
            <person name="Rozas J."/>
            <person name="Tranchant-Dubreuil C."/>
            <person name="VanBuren R."/>
            <person name="Zhang Q."/>
            <person name="Andrade A.C."/>
            <person name="Argout X."/>
            <person name="Bertrand B."/>
            <person name="de Kochko A."/>
            <person name="Graziosi G."/>
            <person name="Henry R.J."/>
            <person name="Jayarama X."/>
            <person name="Ming R."/>
            <person name="Nagai C."/>
            <person name="Rounsley S."/>
            <person name="Sankoff D."/>
            <person name="Giuliano G."/>
            <person name="Albert V.A."/>
            <person name="Wincker P."/>
            <person name="Lashermes P."/>
        </authorList>
    </citation>
    <scope>NUCLEOTIDE SEQUENCE [LARGE SCALE GENOMIC DNA]</scope>
    <source>
        <strain evidence="12">cv. DH200-94</strain>
    </source>
</reference>
<dbReference type="GO" id="GO:0005743">
    <property type="term" value="C:mitochondrial inner membrane"/>
    <property type="evidence" value="ECO:0007669"/>
    <property type="project" value="UniProtKB-SubCell"/>
</dbReference>
<dbReference type="FunCoup" id="A0A068UL15">
    <property type="interactions" value="2124"/>
</dbReference>
<keyword evidence="6" id="KW-0999">Mitochondrion inner membrane</keyword>
<dbReference type="Gene3D" id="3.40.30.10">
    <property type="entry name" value="Glutaredoxin"/>
    <property type="match status" value="1"/>
</dbReference>
<keyword evidence="8" id="KW-0496">Mitochondrion</keyword>